<keyword evidence="6" id="KW-0119">Carbohydrate metabolism</keyword>
<dbReference type="STRING" id="246191.SAMN05660337_0951"/>
<evidence type="ECO:0000256" key="7">
    <source>
        <dbReference type="ARBA" id="ARBA00047428"/>
    </source>
</evidence>
<dbReference type="GO" id="GO:0016779">
    <property type="term" value="F:nucleotidyltransferase activity"/>
    <property type="evidence" value="ECO:0007669"/>
    <property type="project" value="UniProtKB-KW"/>
</dbReference>
<proteinExistence type="predicted"/>
<evidence type="ECO:0000256" key="5">
    <source>
        <dbReference type="ARBA" id="ARBA00022840"/>
    </source>
</evidence>
<evidence type="ECO:0000313" key="9">
    <source>
        <dbReference type="EMBL" id="SDK60159.1"/>
    </source>
</evidence>
<keyword evidence="4" id="KW-0547">Nucleotide-binding</keyword>
<dbReference type="InterPro" id="IPR014729">
    <property type="entry name" value="Rossmann-like_a/b/a_fold"/>
</dbReference>
<protein>
    <recommendedName>
        <fullName evidence="1">D-glycero-beta-D-manno-heptose 1-phosphate adenylyltransferase</fullName>
        <ecNumber evidence="1">2.7.7.70</ecNumber>
    </recommendedName>
</protein>
<reference evidence="10" key="1">
    <citation type="submission" date="2016-10" db="EMBL/GenBank/DDBJ databases">
        <authorList>
            <person name="Varghese N."/>
            <person name="Submissions S."/>
        </authorList>
    </citation>
    <scope>NUCLEOTIDE SEQUENCE [LARGE SCALE GENOMIC DNA]</scope>
    <source>
        <strain evidence="10">DSM 16995</strain>
    </source>
</reference>
<dbReference type="InterPro" id="IPR004821">
    <property type="entry name" value="Cyt_trans-like"/>
</dbReference>
<dbReference type="GO" id="GO:0005975">
    <property type="term" value="P:carbohydrate metabolic process"/>
    <property type="evidence" value="ECO:0007669"/>
    <property type="project" value="InterPro"/>
</dbReference>
<comment type="catalytic activity">
    <reaction evidence="7">
        <text>D-glycero-beta-D-manno-heptose 1-phosphate + ATP + H(+) = ADP-D-glycero-beta-D-manno-heptose + diphosphate</text>
        <dbReference type="Rhea" id="RHEA:27465"/>
        <dbReference type="ChEBI" id="CHEBI:15378"/>
        <dbReference type="ChEBI" id="CHEBI:30616"/>
        <dbReference type="ChEBI" id="CHEBI:33019"/>
        <dbReference type="ChEBI" id="CHEBI:59967"/>
        <dbReference type="ChEBI" id="CHEBI:61593"/>
        <dbReference type="EC" id="2.7.7.70"/>
    </reaction>
</comment>
<dbReference type="SUPFAM" id="SSF52374">
    <property type="entry name" value="Nucleotidylyl transferase"/>
    <property type="match status" value="1"/>
</dbReference>
<gene>
    <name evidence="9" type="ORF">SAMN05660337_0951</name>
</gene>
<dbReference type="NCBIfam" id="TIGR00125">
    <property type="entry name" value="cyt_tran_rel"/>
    <property type="match status" value="1"/>
</dbReference>
<feature type="domain" description="Cytidyltransferase-like" evidence="8">
    <location>
        <begin position="35"/>
        <end position="140"/>
    </location>
</feature>
<keyword evidence="5" id="KW-0067">ATP-binding</keyword>
<dbReference type="PANTHER" id="PTHR43793">
    <property type="entry name" value="FAD SYNTHASE"/>
    <property type="match status" value="1"/>
</dbReference>
<dbReference type="GO" id="GO:0016773">
    <property type="term" value="F:phosphotransferase activity, alcohol group as acceptor"/>
    <property type="evidence" value="ECO:0007669"/>
    <property type="project" value="InterPro"/>
</dbReference>
<name>A0A1G9D8D3_9BACT</name>
<dbReference type="Gene3D" id="3.40.50.620">
    <property type="entry name" value="HUPs"/>
    <property type="match status" value="1"/>
</dbReference>
<dbReference type="GO" id="GO:0005524">
    <property type="term" value="F:ATP binding"/>
    <property type="evidence" value="ECO:0007669"/>
    <property type="project" value="UniProtKB-KW"/>
</dbReference>
<dbReference type="Proteomes" id="UP000199053">
    <property type="component" value="Unassembled WGS sequence"/>
</dbReference>
<evidence type="ECO:0000256" key="1">
    <source>
        <dbReference type="ARBA" id="ARBA00012519"/>
    </source>
</evidence>
<evidence type="ECO:0000256" key="4">
    <source>
        <dbReference type="ARBA" id="ARBA00022741"/>
    </source>
</evidence>
<evidence type="ECO:0000256" key="2">
    <source>
        <dbReference type="ARBA" id="ARBA00022679"/>
    </source>
</evidence>
<keyword evidence="2" id="KW-0808">Transferase</keyword>
<dbReference type="AlphaFoldDB" id="A0A1G9D8D3"/>
<accession>A0A1G9D8D3</accession>
<keyword evidence="3" id="KW-0548">Nucleotidyltransferase</keyword>
<dbReference type="NCBIfam" id="TIGR02199">
    <property type="entry name" value="rfaE_dom_II"/>
    <property type="match status" value="1"/>
</dbReference>
<evidence type="ECO:0000313" key="10">
    <source>
        <dbReference type="Proteomes" id="UP000199053"/>
    </source>
</evidence>
<dbReference type="EMBL" id="FNGA01000001">
    <property type="protein sequence ID" value="SDK60159.1"/>
    <property type="molecule type" value="Genomic_DNA"/>
</dbReference>
<dbReference type="EC" id="2.7.7.70" evidence="1"/>
<dbReference type="PANTHER" id="PTHR43793:SF2">
    <property type="entry name" value="BIFUNCTIONAL PROTEIN HLDE"/>
    <property type="match status" value="1"/>
</dbReference>
<dbReference type="Pfam" id="PF01467">
    <property type="entry name" value="CTP_transf_like"/>
    <property type="match status" value="1"/>
</dbReference>
<evidence type="ECO:0000259" key="8">
    <source>
        <dbReference type="Pfam" id="PF01467"/>
    </source>
</evidence>
<keyword evidence="10" id="KW-1185">Reference proteome</keyword>
<dbReference type="InterPro" id="IPR011914">
    <property type="entry name" value="RfaE_dom_II"/>
</dbReference>
<evidence type="ECO:0000256" key="6">
    <source>
        <dbReference type="ARBA" id="ARBA00023277"/>
    </source>
</evidence>
<evidence type="ECO:0000256" key="3">
    <source>
        <dbReference type="ARBA" id="ARBA00022695"/>
    </source>
</evidence>
<dbReference type="InterPro" id="IPR050385">
    <property type="entry name" value="Archaeal_FAD_synthase"/>
</dbReference>
<sequence>MPEKLNIDLNSPKILSVDEFEKIRSNIGADQKIVFTNGCFDILHAGHVDLLARAKAQGDILVLGLNSDQSVHSIKGEKRPVVSQQQRAFVLAGLASLDFVIVFDEDTPYELIKKVQPDVLVKGGDWTVDNIVGRDVVEGRGGVVLSLPLLPGYSTTSVIRFIRENEVE</sequence>
<organism evidence="9 10">
    <name type="scientific">Maridesulfovibrio ferrireducens</name>
    <dbReference type="NCBI Taxonomy" id="246191"/>
    <lineage>
        <taxon>Bacteria</taxon>
        <taxon>Pseudomonadati</taxon>
        <taxon>Thermodesulfobacteriota</taxon>
        <taxon>Desulfovibrionia</taxon>
        <taxon>Desulfovibrionales</taxon>
        <taxon>Desulfovibrionaceae</taxon>
        <taxon>Maridesulfovibrio</taxon>
    </lineage>
</organism>